<reference evidence="3" key="1">
    <citation type="submission" date="2022-10" db="EMBL/GenBank/DDBJ databases">
        <title>Chitinophaga sp. nov., isolated from soil.</title>
        <authorList>
            <person name="Jeon C.O."/>
        </authorList>
    </citation>
    <scope>NUCLEOTIDE SEQUENCE</scope>
    <source>
        <strain evidence="3">R8</strain>
    </source>
</reference>
<keyword evidence="4" id="KW-1185">Reference proteome</keyword>
<dbReference type="InterPro" id="IPR029058">
    <property type="entry name" value="AB_hydrolase_fold"/>
</dbReference>
<accession>A0ABY6J3Y0</accession>
<dbReference type="Gene3D" id="3.40.50.1820">
    <property type="entry name" value="alpha/beta hydrolase"/>
    <property type="match status" value="1"/>
</dbReference>
<keyword evidence="1 3" id="KW-0378">Hydrolase</keyword>
<evidence type="ECO:0000256" key="1">
    <source>
        <dbReference type="ARBA" id="ARBA00022801"/>
    </source>
</evidence>
<feature type="domain" description="BD-FAE-like" evidence="2">
    <location>
        <begin position="5"/>
        <end position="168"/>
    </location>
</feature>
<dbReference type="PANTHER" id="PTHR48081">
    <property type="entry name" value="AB HYDROLASE SUPERFAMILY PROTEIN C4A8.06C"/>
    <property type="match status" value="1"/>
</dbReference>
<evidence type="ECO:0000259" key="2">
    <source>
        <dbReference type="Pfam" id="PF20434"/>
    </source>
</evidence>
<dbReference type="PANTHER" id="PTHR48081:SF6">
    <property type="entry name" value="PEPTIDASE S9 PROLYL OLIGOPEPTIDASE CATALYTIC DOMAIN-CONTAINING PROTEIN"/>
    <property type="match status" value="1"/>
</dbReference>
<protein>
    <submittedName>
        <fullName evidence="3">Alpha/beta hydrolase</fullName>
    </submittedName>
</protein>
<dbReference type="GO" id="GO:0016787">
    <property type="term" value="F:hydrolase activity"/>
    <property type="evidence" value="ECO:0007669"/>
    <property type="project" value="UniProtKB-KW"/>
</dbReference>
<dbReference type="Proteomes" id="UP001162741">
    <property type="component" value="Chromosome"/>
</dbReference>
<gene>
    <name evidence="3" type="ORF">MKQ68_22675</name>
</gene>
<dbReference type="InterPro" id="IPR049492">
    <property type="entry name" value="BD-FAE-like_dom"/>
</dbReference>
<evidence type="ECO:0000313" key="4">
    <source>
        <dbReference type="Proteomes" id="UP001162741"/>
    </source>
</evidence>
<name>A0ABY6J3Y0_9BACT</name>
<proteinExistence type="predicted"/>
<dbReference type="Pfam" id="PF20434">
    <property type="entry name" value="BD-FAE"/>
    <property type="match status" value="1"/>
</dbReference>
<dbReference type="EMBL" id="CP107006">
    <property type="protein sequence ID" value="UYQ92889.1"/>
    <property type="molecule type" value="Genomic_DNA"/>
</dbReference>
<dbReference type="InterPro" id="IPR050300">
    <property type="entry name" value="GDXG_lipolytic_enzyme"/>
</dbReference>
<dbReference type="SUPFAM" id="SSF53474">
    <property type="entry name" value="alpha/beta-Hydrolases"/>
    <property type="match status" value="1"/>
</dbReference>
<organism evidence="3 4">
    <name type="scientific">Chitinophaga horti</name>
    <dbReference type="NCBI Taxonomy" id="2920382"/>
    <lineage>
        <taxon>Bacteria</taxon>
        <taxon>Pseudomonadati</taxon>
        <taxon>Bacteroidota</taxon>
        <taxon>Chitinophagia</taxon>
        <taxon>Chitinophagales</taxon>
        <taxon>Chitinophagaceae</taxon>
        <taxon>Chitinophaga</taxon>
    </lineage>
</organism>
<sequence length="213" mass="23160">MAKFFNNEGFDAIVLHYRLNDAEQSGSRYPDQYNDVTTAMRIVKSKASGWKVDPEKIGVIGFSAGGHLASMLTTIHTPANAEAKNTSEKFSSRPAFSVLVYPVISLSADFKHAGSARNLLGADPRPGLADSLSTQTRVNAQTPPTMLIHSTDDKTVPVENSLVFYNALKANKIPASLHIFDHGGHGYGMAPKDPVINTWPGVAVLWIREKLKL</sequence>
<evidence type="ECO:0000313" key="3">
    <source>
        <dbReference type="EMBL" id="UYQ92889.1"/>
    </source>
</evidence>